<sequence length="126" mass="13630">MCCCPPPPPPPCCCPPPPCCCGGGGGGGGLGGLFGRKKREVIGHTKKFRASRSNDCNSPEINAIITENLKNDAKEDSRRIHKMLIEKFPNQTFTVFCSRSPASYVAQSDLYCVDGNGKQNCYVFQL</sequence>
<dbReference type="EMBL" id="AZBU02000009">
    <property type="protein sequence ID" value="TKR65440.1"/>
    <property type="molecule type" value="Genomic_DNA"/>
</dbReference>
<dbReference type="OrthoDB" id="5843663at2759"/>
<name>A0A4U5M8Z9_STECR</name>
<dbReference type="Pfam" id="PF04155">
    <property type="entry name" value="Ground-like"/>
    <property type="match status" value="1"/>
</dbReference>
<dbReference type="InterPro" id="IPR007284">
    <property type="entry name" value="Ground-like_dom"/>
</dbReference>
<reference evidence="2 3" key="1">
    <citation type="journal article" date="2015" name="Genome Biol.">
        <title>Comparative genomics of Steinernema reveals deeply conserved gene regulatory networks.</title>
        <authorList>
            <person name="Dillman A.R."/>
            <person name="Macchietto M."/>
            <person name="Porter C.F."/>
            <person name="Rogers A."/>
            <person name="Williams B."/>
            <person name="Antoshechkin I."/>
            <person name="Lee M.M."/>
            <person name="Goodwin Z."/>
            <person name="Lu X."/>
            <person name="Lewis E.E."/>
            <person name="Goodrich-Blair H."/>
            <person name="Stock S.P."/>
            <person name="Adams B.J."/>
            <person name="Sternberg P.W."/>
            <person name="Mortazavi A."/>
        </authorList>
    </citation>
    <scope>NUCLEOTIDE SEQUENCE [LARGE SCALE GENOMIC DNA]</scope>
    <source>
        <strain evidence="2 3">ALL</strain>
    </source>
</reference>
<gene>
    <name evidence="2" type="ORF">L596_025845</name>
</gene>
<evidence type="ECO:0000313" key="2">
    <source>
        <dbReference type="EMBL" id="TKR65440.1"/>
    </source>
</evidence>
<organism evidence="2 3">
    <name type="scientific">Steinernema carpocapsae</name>
    <name type="common">Entomopathogenic nematode</name>
    <dbReference type="NCBI Taxonomy" id="34508"/>
    <lineage>
        <taxon>Eukaryota</taxon>
        <taxon>Metazoa</taxon>
        <taxon>Ecdysozoa</taxon>
        <taxon>Nematoda</taxon>
        <taxon>Chromadorea</taxon>
        <taxon>Rhabditida</taxon>
        <taxon>Tylenchina</taxon>
        <taxon>Panagrolaimomorpha</taxon>
        <taxon>Strongyloidoidea</taxon>
        <taxon>Steinernematidae</taxon>
        <taxon>Steinernema</taxon>
    </lineage>
</organism>
<feature type="domain" description="Ground-like" evidence="1">
    <location>
        <begin position="54"/>
        <end position="124"/>
    </location>
</feature>
<dbReference type="AlphaFoldDB" id="A0A4U5M8Z9"/>
<protein>
    <recommendedName>
        <fullName evidence="1">Ground-like domain-containing protein</fullName>
    </recommendedName>
</protein>
<comment type="caution">
    <text evidence="2">The sequence shown here is derived from an EMBL/GenBank/DDBJ whole genome shotgun (WGS) entry which is preliminary data.</text>
</comment>
<evidence type="ECO:0000313" key="3">
    <source>
        <dbReference type="Proteomes" id="UP000298663"/>
    </source>
</evidence>
<proteinExistence type="predicted"/>
<dbReference type="SUPFAM" id="SSF101447">
    <property type="entry name" value="Formin homology 2 domain (FH2 domain)"/>
    <property type="match status" value="1"/>
</dbReference>
<accession>A0A4U5M8Z9</accession>
<keyword evidence="3" id="KW-1185">Reference proteome</keyword>
<reference evidence="2 3" key="2">
    <citation type="journal article" date="2019" name="G3 (Bethesda)">
        <title>Hybrid Assembly of the Genome of the Entomopathogenic Nematode Steinernema carpocapsae Identifies the X-Chromosome.</title>
        <authorList>
            <person name="Serra L."/>
            <person name="Macchietto M."/>
            <person name="Macias-Munoz A."/>
            <person name="McGill C.J."/>
            <person name="Rodriguez I.M."/>
            <person name="Rodriguez B."/>
            <person name="Murad R."/>
            <person name="Mortazavi A."/>
        </authorList>
    </citation>
    <scope>NUCLEOTIDE SEQUENCE [LARGE SCALE GENOMIC DNA]</scope>
    <source>
        <strain evidence="2 3">ALL</strain>
    </source>
</reference>
<evidence type="ECO:0000259" key="1">
    <source>
        <dbReference type="Pfam" id="PF04155"/>
    </source>
</evidence>
<dbReference type="Proteomes" id="UP000298663">
    <property type="component" value="Unassembled WGS sequence"/>
</dbReference>